<evidence type="ECO:0000313" key="2">
    <source>
        <dbReference type="EMBL" id="SVD53022.1"/>
    </source>
</evidence>
<feature type="domain" description="Mycothiol-dependent maleylpyruvate isomerase metal-binding" evidence="1">
    <location>
        <begin position="15"/>
        <end position="63"/>
    </location>
</feature>
<protein>
    <recommendedName>
        <fullName evidence="1">Mycothiol-dependent maleylpyruvate isomerase metal-binding domain-containing protein</fullName>
    </recommendedName>
</protein>
<dbReference type="Pfam" id="PF11716">
    <property type="entry name" value="MDMPI_N"/>
    <property type="match status" value="1"/>
</dbReference>
<dbReference type="SUPFAM" id="SSF109854">
    <property type="entry name" value="DinB/YfiT-like putative metalloenzymes"/>
    <property type="match status" value="1"/>
</dbReference>
<dbReference type="Gene3D" id="1.20.120.450">
    <property type="entry name" value="dinb family like domain"/>
    <property type="match status" value="1"/>
</dbReference>
<evidence type="ECO:0000259" key="1">
    <source>
        <dbReference type="Pfam" id="PF11716"/>
    </source>
</evidence>
<dbReference type="InterPro" id="IPR034660">
    <property type="entry name" value="DinB/YfiT-like"/>
</dbReference>
<dbReference type="GO" id="GO:0046872">
    <property type="term" value="F:metal ion binding"/>
    <property type="evidence" value="ECO:0007669"/>
    <property type="project" value="InterPro"/>
</dbReference>
<feature type="non-terminal residue" evidence="2">
    <location>
        <position position="66"/>
    </location>
</feature>
<organism evidence="2">
    <name type="scientific">marine metagenome</name>
    <dbReference type="NCBI Taxonomy" id="408172"/>
    <lineage>
        <taxon>unclassified sequences</taxon>
        <taxon>metagenomes</taxon>
        <taxon>ecological metagenomes</taxon>
    </lineage>
</organism>
<dbReference type="AlphaFoldDB" id="A0A382W2I3"/>
<dbReference type="InterPro" id="IPR024344">
    <property type="entry name" value="MDMPI_metal-binding"/>
</dbReference>
<dbReference type="EMBL" id="UINC01156543">
    <property type="protein sequence ID" value="SVD53022.1"/>
    <property type="molecule type" value="Genomic_DNA"/>
</dbReference>
<reference evidence="2" key="1">
    <citation type="submission" date="2018-05" db="EMBL/GenBank/DDBJ databases">
        <authorList>
            <person name="Lanie J.A."/>
            <person name="Ng W.-L."/>
            <person name="Kazmierczak K.M."/>
            <person name="Andrzejewski T.M."/>
            <person name="Davidsen T.M."/>
            <person name="Wayne K.J."/>
            <person name="Tettelin H."/>
            <person name="Glass J.I."/>
            <person name="Rusch D."/>
            <person name="Podicherti R."/>
            <person name="Tsui H.-C.T."/>
            <person name="Winkler M.E."/>
        </authorList>
    </citation>
    <scope>NUCLEOTIDE SEQUENCE</scope>
</reference>
<name>A0A382W2I3_9ZZZZ</name>
<proteinExistence type="predicted"/>
<sequence length="66" mass="7452">MIEAKTSEILDTVERISTDMLARFGTLSQEDWESPSRCHMWAVKDVASHMVATFGFFLNSVTRSIA</sequence>
<gene>
    <name evidence="2" type="ORF">METZ01_LOCUS405876</name>
</gene>
<accession>A0A382W2I3</accession>